<keyword evidence="6 12" id="KW-0133">Cell shape</keyword>
<evidence type="ECO:0000256" key="7">
    <source>
        <dbReference type="ARBA" id="ARBA00022984"/>
    </source>
</evidence>
<dbReference type="Pfam" id="PF00953">
    <property type="entry name" value="Glycos_transf_4"/>
    <property type="match status" value="1"/>
</dbReference>
<evidence type="ECO:0000256" key="14">
    <source>
        <dbReference type="PIRSR" id="PIRSR600715-1"/>
    </source>
</evidence>
<keyword evidence="12 14" id="KW-0460">Magnesium</keyword>
<gene>
    <name evidence="12" type="primary">mraY</name>
    <name evidence="15" type="ORF">IAC07_03125</name>
</gene>
<dbReference type="GO" id="GO:0005886">
    <property type="term" value="C:plasma membrane"/>
    <property type="evidence" value="ECO:0007669"/>
    <property type="project" value="UniProtKB-SubCell"/>
</dbReference>
<dbReference type="GO" id="GO:0051301">
    <property type="term" value="P:cell division"/>
    <property type="evidence" value="ECO:0007669"/>
    <property type="project" value="UniProtKB-KW"/>
</dbReference>
<dbReference type="EC" id="2.7.8.13" evidence="12 13"/>
<comment type="function">
    <text evidence="12">Catalyzes the initial step of the lipid cycle reactions in the biosynthesis of the cell wall peptidoglycan: transfers peptidoglycan precursor phospho-MurNAc-pentapeptide from UDP-MurNAc-pentapeptide onto the lipid carrier undecaprenyl phosphate, yielding undecaprenyl-pyrophosphoryl-MurNAc-pentapeptide, known as lipid I.</text>
</comment>
<evidence type="ECO:0000256" key="13">
    <source>
        <dbReference type="NCBIfam" id="TIGR00445"/>
    </source>
</evidence>
<name>A0A940DMB1_9BACT</name>
<dbReference type="PROSITE" id="PS01348">
    <property type="entry name" value="MRAY_2"/>
    <property type="match status" value="1"/>
</dbReference>
<dbReference type="PANTHER" id="PTHR22926:SF5">
    <property type="entry name" value="PHOSPHO-N-ACETYLMURAMOYL-PENTAPEPTIDE-TRANSFERASE HOMOLOG"/>
    <property type="match status" value="1"/>
</dbReference>
<reference evidence="15" key="2">
    <citation type="journal article" date="2021" name="PeerJ">
        <title>Extensive microbial diversity within the chicken gut microbiome revealed by metagenomics and culture.</title>
        <authorList>
            <person name="Gilroy R."/>
            <person name="Ravi A."/>
            <person name="Getino M."/>
            <person name="Pursley I."/>
            <person name="Horton D.L."/>
            <person name="Alikhan N.F."/>
            <person name="Baker D."/>
            <person name="Gharbi K."/>
            <person name="Hall N."/>
            <person name="Watson M."/>
            <person name="Adriaenssens E.M."/>
            <person name="Foster-Nyarko E."/>
            <person name="Jarju S."/>
            <person name="Secka A."/>
            <person name="Antonio M."/>
            <person name="Oren A."/>
            <person name="Chaudhuri R.R."/>
            <person name="La Ragione R."/>
            <person name="Hildebrand F."/>
            <person name="Pallen M.J."/>
        </authorList>
    </citation>
    <scope>NUCLEOTIDE SEQUENCE</scope>
    <source>
        <strain evidence="15">F1-3629</strain>
    </source>
</reference>
<feature type="binding site" evidence="14">
    <location>
        <position position="247"/>
    </location>
    <ligand>
        <name>Mg(2+)</name>
        <dbReference type="ChEBI" id="CHEBI:18420"/>
    </ligand>
</feature>
<dbReference type="Pfam" id="PF10555">
    <property type="entry name" value="MraY_sig1"/>
    <property type="match status" value="1"/>
</dbReference>
<comment type="cofactor">
    <cofactor evidence="12 14">
        <name>Mg(2+)</name>
        <dbReference type="ChEBI" id="CHEBI:18420"/>
    </cofactor>
</comment>
<dbReference type="InterPro" id="IPR018480">
    <property type="entry name" value="PNAcMuramoyl-5peptid_Trfase_CS"/>
</dbReference>
<evidence type="ECO:0000313" key="15">
    <source>
        <dbReference type="EMBL" id="MBO8453701.1"/>
    </source>
</evidence>
<dbReference type="NCBIfam" id="TIGR00445">
    <property type="entry name" value="mraY"/>
    <property type="match status" value="1"/>
</dbReference>
<sequence length="432" mass="47485">MIYHLFEFLKDADIPGQRLFTYLSFRAMFASAVSILISLILGKRIIRWLQKRQIGEEIRDLGLEGQLQKKGTPTMGGIIILLSVIISVLLFADLTNIYIILLLISTVWLGLLGFADDYIKVFRHNKDGLSEKGKLIAQIMLGLSIALTVCFSDQIVVREEVRTETASAAGTVAEAGKAAVAGTGSDGKPAGHDVVKSTKTTIPFVKDHEFDYKWLSPFKGAMGWYCKWAIYVAMIVLVITACSNGTNLTDGMDGLATGTSAIVGVVLGIFAYLSGNIINADYLNIMYIPGTGEIAVFMAAFVGALIGFLWHNSYPAQVFMGDTGSLAIGGIIGVCAILIRKELLLPVLCGIFLVESLSVLMQRFWFKYTRKKYGTGKRIFRMAPLHHHFQKENIPAAIKWPARAIPEAKIVVRFWIVGILLAVFTIALLKVR</sequence>
<feature type="transmembrane region" description="Helical" evidence="12">
    <location>
        <begin position="135"/>
        <end position="157"/>
    </location>
</feature>
<comment type="subcellular location">
    <subcellularLocation>
        <location evidence="12">Cell membrane</location>
        <topology evidence="12">Multi-pass membrane protein</topology>
    </subcellularLocation>
    <subcellularLocation>
        <location evidence="1">Membrane</location>
        <topology evidence="1">Multi-pass membrane protein</topology>
    </subcellularLocation>
</comment>
<feature type="transmembrane region" description="Helical" evidence="12">
    <location>
        <begin position="20"/>
        <end position="42"/>
    </location>
</feature>
<accession>A0A940DMB1</accession>
<dbReference type="Proteomes" id="UP000771749">
    <property type="component" value="Unassembled WGS sequence"/>
</dbReference>
<proteinExistence type="inferred from homology"/>
<keyword evidence="12" id="KW-1003">Cell membrane</keyword>
<comment type="pathway">
    <text evidence="12">Cell wall biogenesis; peptidoglycan biosynthesis.</text>
</comment>
<feature type="transmembrane region" description="Helical" evidence="12">
    <location>
        <begin position="254"/>
        <end position="274"/>
    </location>
</feature>
<feature type="transmembrane region" description="Helical" evidence="12">
    <location>
        <begin position="318"/>
        <end position="339"/>
    </location>
</feature>
<keyword evidence="12 14" id="KW-0479">Metal-binding</keyword>
<feature type="transmembrane region" description="Helical" evidence="12">
    <location>
        <begin position="345"/>
        <end position="366"/>
    </location>
</feature>
<evidence type="ECO:0000256" key="12">
    <source>
        <dbReference type="HAMAP-Rule" id="MF_00038"/>
    </source>
</evidence>
<dbReference type="GO" id="GO:0046872">
    <property type="term" value="F:metal ion binding"/>
    <property type="evidence" value="ECO:0007669"/>
    <property type="project" value="UniProtKB-KW"/>
</dbReference>
<dbReference type="GO" id="GO:0008963">
    <property type="term" value="F:phospho-N-acetylmuramoyl-pentapeptide-transferase activity"/>
    <property type="evidence" value="ECO:0007669"/>
    <property type="project" value="UniProtKB-UniRule"/>
</dbReference>
<feature type="transmembrane region" description="Helical" evidence="12">
    <location>
        <begin position="74"/>
        <end position="91"/>
    </location>
</feature>
<evidence type="ECO:0000313" key="16">
    <source>
        <dbReference type="Proteomes" id="UP000771749"/>
    </source>
</evidence>
<evidence type="ECO:0000256" key="10">
    <source>
        <dbReference type="ARBA" id="ARBA00023306"/>
    </source>
</evidence>
<dbReference type="GO" id="GO:0071555">
    <property type="term" value="P:cell wall organization"/>
    <property type="evidence" value="ECO:0007669"/>
    <property type="project" value="UniProtKB-KW"/>
</dbReference>
<feature type="transmembrane region" description="Helical" evidence="12">
    <location>
        <begin position="222"/>
        <end position="242"/>
    </location>
</feature>
<comment type="caution">
    <text evidence="15">The sequence shown here is derived from an EMBL/GenBank/DDBJ whole genome shotgun (WGS) entry which is preliminary data.</text>
</comment>
<dbReference type="InterPro" id="IPR003524">
    <property type="entry name" value="PNAcMuramoyl-5peptid_Trfase"/>
</dbReference>
<comment type="catalytic activity">
    <reaction evidence="12">
        <text>UDP-N-acetyl-alpha-D-muramoyl-L-alanyl-gamma-D-glutamyl-meso-2,6-diaminopimeloyl-D-alanyl-D-alanine + di-trans,octa-cis-undecaprenyl phosphate = di-trans,octa-cis-undecaprenyl diphospho-N-acetyl-alpha-D-muramoyl-L-alanyl-D-glutamyl-meso-2,6-diaminopimeloyl-D-alanyl-D-alanine + UMP</text>
        <dbReference type="Rhea" id="RHEA:28386"/>
        <dbReference type="ChEBI" id="CHEBI:57865"/>
        <dbReference type="ChEBI" id="CHEBI:60392"/>
        <dbReference type="ChEBI" id="CHEBI:61386"/>
        <dbReference type="ChEBI" id="CHEBI:61387"/>
        <dbReference type="EC" id="2.7.8.13"/>
    </reaction>
</comment>
<keyword evidence="5 12" id="KW-0812">Transmembrane</keyword>
<evidence type="ECO:0000256" key="8">
    <source>
        <dbReference type="ARBA" id="ARBA00022989"/>
    </source>
</evidence>
<evidence type="ECO:0000256" key="5">
    <source>
        <dbReference type="ARBA" id="ARBA00022692"/>
    </source>
</evidence>
<feature type="transmembrane region" description="Helical" evidence="12">
    <location>
        <begin position="410"/>
        <end position="429"/>
    </location>
</feature>
<keyword evidence="11 12" id="KW-0961">Cell wall biogenesis/degradation</keyword>
<evidence type="ECO:0000256" key="4">
    <source>
        <dbReference type="ARBA" id="ARBA00022679"/>
    </source>
</evidence>
<keyword evidence="10 12" id="KW-0131">Cell cycle</keyword>
<feature type="transmembrane region" description="Helical" evidence="12">
    <location>
        <begin position="294"/>
        <end position="311"/>
    </location>
</feature>
<evidence type="ECO:0000256" key="6">
    <source>
        <dbReference type="ARBA" id="ARBA00022960"/>
    </source>
</evidence>
<evidence type="ECO:0000256" key="9">
    <source>
        <dbReference type="ARBA" id="ARBA00023136"/>
    </source>
</evidence>
<keyword evidence="3 12" id="KW-0132">Cell division</keyword>
<evidence type="ECO:0000256" key="3">
    <source>
        <dbReference type="ARBA" id="ARBA00022618"/>
    </source>
</evidence>
<keyword evidence="4 12" id="KW-0808">Transferase</keyword>
<evidence type="ECO:0000256" key="11">
    <source>
        <dbReference type="ARBA" id="ARBA00023316"/>
    </source>
</evidence>
<evidence type="ECO:0000256" key="2">
    <source>
        <dbReference type="ARBA" id="ARBA00005583"/>
    </source>
</evidence>
<dbReference type="InterPro" id="IPR000715">
    <property type="entry name" value="Glycosyl_transferase_4"/>
</dbReference>
<keyword evidence="9 12" id="KW-0472">Membrane</keyword>
<reference evidence="15" key="1">
    <citation type="submission" date="2020-10" db="EMBL/GenBank/DDBJ databases">
        <authorList>
            <person name="Gilroy R."/>
        </authorList>
    </citation>
    <scope>NUCLEOTIDE SEQUENCE</scope>
    <source>
        <strain evidence="15">F1-3629</strain>
    </source>
</reference>
<dbReference type="GO" id="GO:0008360">
    <property type="term" value="P:regulation of cell shape"/>
    <property type="evidence" value="ECO:0007669"/>
    <property type="project" value="UniProtKB-KW"/>
</dbReference>
<dbReference type="PANTHER" id="PTHR22926">
    <property type="entry name" value="PHOSPHO-N-ACETYLMURAMOYL-PENTAPEPTIDE-TRANSFERASE"/>
    <property type="match status" value="1"/>
</dbReference>
<comment type="similarity">
    <text evidence="2 12">Belongs to the glycosyltransferase 4 family. MraY subfamily.</text>
</comment>
<dbReference type="EMBL" id="JADIMJ010000047">
    <property type="protein sequence ID" value="MBO8453701.1"/>
    <property type="molecule type" value="Genomic_DNA"/>
</dbReference>
<evidence type="ECO:0000256" key="1">
    <source>
        <dbReference type="ARBA" id="ARBA00004141"/>
    </source>
</evidence>
<keyword evidence="7 12" id="KW-0573">Peptidoglycan synthesis</keyword>
<dbReference type="CDD" id="cd06852">
    <property type="entry name" value="GT_MraY"/>
    <property type="match status" value="1"/>
</dbReference>
<feature type="transmembrane region" description="Helical" evidence="12">
    <location>
        <begin position="97"/>
        <end position="115"/>
    </location>
</feature>
<dbReference type="GO" id="GO:0009252">
    <property type="term" value="P:peptidoglycan biosynthetic process"/>
    <property type="evidence" value="ECO:0007669"/>
    <property type="project" value="UniProtKB-UniRule"/>
</dbReference>
<dbReference type="AlphaFoldDB" id="A0A940DMB1"/>
<organism evidence="15 16">
    <name type="scientific">Candidatus Cryptobacteroides gallistercoris</name>
    <dbReference type="NCBI Taxonomy" id="2840765"/>
    <lineage>
        <taxon>Bacteria</taxon>
        <taxon>Pseudomonadati</taxon>
        <taxon>Bacteroidota</taxon>
        <taxon>Bacteroidia</taxon>
        <taxon>Bacteroidales</taxon>
        <taxon>Candidatus Cryptobacteroides</taxon>
    </lineage>
</organism>
<keyword evidence="8 12" id="KW-1133">Transmembrane helix</keyword>
<dbReference type="HAMAP" id="MF_00038">
    <property type="entry name" value="MraY"/>
    <property type="match status" value="1"/>
</dbReference>
<dbReference type="PROSITE" id="PS01347">
    <property type="entry name" value="MRAY_1"/>
    <property type="match status" value="1"/>
</dbReference>
<feature type="binding site" evidence="14">
    <location>
        <position position="322"/>
    </location>
    <ligand>
        <name>Mg(2+)</name>
        <dbReference type="ChEBI" id="CHEBI:18420"/>
    </ligand>
</feature>
<protein>
    <recommendedName>
        <fullName evidence="12 13">Phospho-N-acetylmuramoyl-pentapeptide-transferase</fullName>
        <ecNumber evidence="12 13">2.7.8.13</ecNumber>
    </recommendedName>
    <alternativeName>
        <fullName evidence="12">UDP-MurNAc-pentapeptide phosphotransferase</fullName>
    </alternativeName>
</protein>